<dbReference type="InterPro" id="IPR013230">
    <property type="entry name" value="Peptidase_M15A_C"/>
</dbReference>
<proteinExistence type="predicted"/>
<evidence type="ECO:0000256" key="1">
    <source>
        <dbReference type="SAM" id="MobiDB-lite"/>
    </source>
</evidence>
<gene>
    <name evidence="3" type="ORF">PSSM7_012</name>
</gene>
<organism evidence="3 4">
    <name type="scientific">Prochlorococcus phage P-SSM7</name>
    <dbReference type="NCBI Taxonomy" id="445688"/>
    <lineage>
        <taxon>Viruses</taxon>
        <taxon>Duplodnaviria</taxon>
        <taxon>Heunggongvirae</taxon>
        <taxon>Uroviricota</taxon>
        <taxon>Caudoviricetes</taxon>
        <taxon>Pantevenvirales</taxon>
        <taxon>Kyanoviridae</taxon>
        <taxon>Palaemonvirus</taxon>
        <taxon>Palaemonvirus pssm7</taxon>
    </lineage>
</organism>
<name>E3SP17_9CAUD</name>
<sequence length="919" mass="98284">MAIKKNSKINFYKFVQVKVPNVSAKTKMELKPIISNTVAINNLGATVNSIAVIVKDFKKIQLEKLVLSRKSLKDFEANYTKTKKQKPFSGFSPAALVKKKSWLEGLFKMLSGLIKAAIVIPALKWLSDPANRDKVARFIEVLSKLATFIFKVSKFGVVNTIEGLYTLMSDASSPWEKIGGLVQGLTGLGTLLLGLRWLSNPTRIITDFGNVLIFLHNNLIRGRRGLIGRAGALGLIAATAYGGYKLYEYLKEDGTGGRPDPNDDGSQAAANISIGDSGNVTVDKDGNLSGAVDFTLGETVNIQLNMDTDEDDTKSKGNWFTNLFKSTGGVLPSFAKGGWISGPQSGYGVSLDGGRSTSFIGHGTEYVARKSDGGAFIVPFDTPGTKTQPNLTDKRISEARSLGFDLDGFSNGGTLPKGMLLSQKAAFDHVYNLAKLVGGAKYPEIVAAQAMHESNYLDPRTNSVYNATNRTNAFGQTGDRGFGTIIRKGFKVGWSKYDNLSRAVGDNIKLWHDVANNKENYNAFGNILDGIAAVAPAYSPNADPENIKKGYTTDAYSKGMIRALKVGGFDISGMKDKTPKSSSNSGSGRRPTGNIFSNFMGGVKSFFGFGDKPESNNKKTKTQNKVNAVKPASHPDTGSGFTVGGTRDQSGRPLVFSQPAAQMFAAAMRDSGIDLASFIASTGRSKSKNTEIGGDPNSHHLYGEALDINGEGYQWLKANGRRFGWQYGYNHNPDSAHFKYVGAKAGTTPILSEPGKDYAGGNSLHGHIGEGAREGGRRDGGKGITDADLTAKKIGMGNLFGNQGGGGQNKSMFPGNDRSGQFQQTRQQKRLENQTKERNNARRQISERSQEMIKEVMAAVAQQNGVNSQAIQAANTALAAVAGQTGGGQPQMIPSGSGGVGSIASTLQSTLNPLRGLLR</sequence>
<feature type="region of interest" description="Disordered" evidence="1">
    <location>
        <begin position="572"/>
        <end position="594"/>
    </location>
</feature>
<dbReference type="Proteomes" id="UP000006532">
    <property type="component" value="Segment"/>
</dbReference>
<protein>
    <submittedName>
        <fullName evidence="3">WLM domain-containing protein</fullName>
    </submittedName>
</protein>
<accession>E3SP17</accession>
<dbReference type="InterPro" id="IPR009045">
    <property type="entry name" value="Zn_M74/Hedgehog-like"/>
</dbReference>
<feature type="region of interest" description="Disordered" evidence="1">
    <location>
        <begin position="798"/>
        <end position="845"/>
    </location>
</feature>
<keyword evidence="4" id="KW-1185">Reference proteome</keyword>
<evidence type="ECO:0000259" key="2">
    <source>
        <dbReference type="Pfam" id="PF08291"/>
    </source>
</evidence>
<dbReference type="RefSeq" id="YP_004324843.1">
    <property type="nucleotide sequence ID" value="NC_015290.1"/>
</dbReference>
<dbReference type="SUPFAM" id="SSF55166">
    <property type="entry name" value="Hedgehog/DD-peptidase"/>
    <property type="match status" value="1"/>
</dbReference>
<dbReference type="Gene3D" id="3.30.1380.10">
    <property type="match status" value="1"/>
</dbReference>
<feature type="region of interest" description="Disordered" evidence="1">
    <location>
        <begin position="610"/>
        <end position="644"/>
    </location>
</feature>
<evidence type="ECO:0000313" key="3">
    <source>
        <dbReference type="EMBL" id="ADO99091.1"/>
    </source>
</evidence>
<feature type="compositionally biased region" description="Basic and acidic residues" evidence="1">
    <location>
        <begin position="829"/>
        <end position="845"/>
    </location>
</feature>
<feature type="domain" description="Peptidase M15A C-terminal" evidence="2">
    <location>
        <begin position="677"/>
        <end position="712"/>
    </location>
</feature>
<reference evidence="3 4" key="1">
    <citation type="journal article" date="2010" name="Environ. Microbiol.">
        <title>Genomic analysis of oceanic cyanobacterial myoviruses compared with T4-like myoviruses from diverse hosts and environments.</title>
        <authorList>
            <person name="Sullivan M.B."/>
            <person name="Huang K.H."/>
            <person name="Ignacio-Espinoza J.C."/>
            <person name="Berlin A.M."/>
            <person name="Kelly L."/>
            <person name="Weigele P.R."/>
            <person name="DeFrancesco A.S."/>
            <person name="Kern S.E."/>
            <person name="Thompson L.R."/>
            <person name="Young S."/>
            <person name="Yandava C."/>
            <person name="Fu R."/>
            <person name="Krastins B."/>
            <person name="Chase M."/>
            <person name="Sarracino D."/>
            <person name="Osburne M.S."/>
            <person name="Henn M.R."/>
            <person name="Chisholm S.W."/>
        </authorList>
    </citation>
    <scope>NUCLEOTIDE SEQUENCE [LARGE SCALE GENOMIC DNA]</scope>
    <source>
        <strain evidence="3">NATL1A-15</strain>
    </source>
</reference>
<dbReference type="Pfam" id="PF08291">
    <property type="entry name" value="Peptidase_M15_3"/>
    <property type="match status" value="1"/>
</dbReference>
<dbReference type="OrthoDB" id="2603at10239"/>
<evidence type="ECO:0000313" key="4">
    <source>
        <dbReference type="Proteomes" id="UP000006532"/>
    </source>
</evidence>
<dbReference type="GeneID" id="10329593"/>
<dbReference type="KEGG" id="vg:10329593"/>
<dbReference type="EMBL" id="GU071103">
    <property type="protein sequence ID" value="ADO99091.1"/>
    <property type="molecule type" value="Genomic_DNA"/>
</dbReference>